<proteinExistence type="predicted"/>
<dbReference type="AlphaFoldDB" id="A0A5C6EJL6"/>
<name>A0A5C6EJL6_9BACT</name>
<dbReference type="Proteomes" id="UP000318288">
    <property type="component" value="Unassembled WGS sequence"/>
</dbReference>
<keyword evidence="2" id="KW-1185">Reference proteome</keyword>
<dbReference type="EMBL" id="SJPW01000006">
    <property type="protein sequence ID" value="TWU48998.1"/>
    <property type="molecule type" value="Genomic_DNA"/>
</dbReference>
<gene>
    <name evidence="1" type="ORF">Poly51_49020</name>
</gene>
<protein>
    <submittedName>
        <fullName evidence="1">Uncharacterized protein</fullName>
    </submittedName>
</protein>
<accession>A0A5C6EJL6</accession>
<evidence type="ECO:0000313" key="2">
    <source>
        <dbReference type="Proteomes" id="UP000318288"/>
    </source>
</evidence>
<evidence type="ECO:0000313" key="1">
    <source>
        <dbReference type="EMBL" id="TWU48998.1"/>
    </source>
</evidence>
<organism evidence="1 2">
    <name type="scientific">Rubripirellula tenax</name>
    <dbReference type="NCBI Taxonomy" id="2528015"/>
    <lineage>
        <taxon>Bacteria</taxon>
        <taxon>Pseudomonadati</taxon>
        <taxon>Planctomycetota</taxon>
        <taxon>Planctomycetia</taxon>
        <taxon>Pirellulales</taxon>
        <taxon>Pirellulaceae</taxon>
        <taxon>Rubripirellula</taxon>
    </lineage>
</organism>
<reference evidence="1 2" key="1">
    <citation type="submission" date="2019-02" db="EMBL/GenBank/DDBJ databases">
        <title>Deep-cultivation of Planctomycetes and their phenomic and genomic characterization uncovers novel biology.</title>
        <authorList>
            <person name="Wiegand S."/>
            <person name="Jogler M."/>
            <person name="Boedeker C."/>
            <person name="Pinto D."/>
            <person name="Vollmers J."/>
            <person name="Rivas-Marin E."/>
            <person name="Kohn T."/>
            <person name="Peeters S.H."/>
            <person name="Heuer A."/>
            <person name="Rast P."/>
            <person name="Oberbeckmann S."/>
            <person name="Bunk B."/>
            <person name="Jeske O."/>
            <person name="Meyerdierks A."/>
            <person name="Storesund J.E."/>
            <person name="Kallscheuer N."/>
            <person name="Luecker S."/>
            <person name="Lage O.M."/>
            <person name="Pohl T."/>
            <person name="Merkel B.J."/>
            <person name="Hornburger P."/>
            <person name="Mueller R.-W."/>
            <person name="Bruemmer F."/>
            <person name="Labrenz M."/>
            <person name="Spormann A.M."/>
            <person name="Op Den Camp H."/>
            <person name="Overmann J."/>
            <person name="Amann R."/>
            <person name="Jetten M.S.M."/>
            <person name="Mascher T."/>
            <person name="Medema M.H."/>
            <person name="Devos D.P."/>
            <person name="Kaster A.-K."/>
            <person name="Ovreas L."/>
            <person name="Rohde M."/>
            <person name="Galperin M.Y."/>
            <person name="Jogler C."/>
        </authorList>
    </citation>
    <scope>NUCLEOTIDE SEQUENCE [LARGE SCALE GENOMIC DNA]</scope>
    <source>
        <strain evidence="1 2">Poly51</strain>
    </source>
</reference>
<comment type="caution">
    <text evidence="1">The sequence shown here is derived from an EMBL/GenBank/DDBJ whole genome shotgun (WGS) entry which is preliminary data.</text>
</comment>
<sequence length="54" mass="6436">MISPERGTKRCNRAAKSGVFKWLIFRRRRLIVDVIGLTRQVFDVFDYCDGRLQF</sequence>